<comment type="caution">
    <text evidence="2">The sequence shown here is derived from an EMBL/GenBank/DDBJ whole genome shotgun (WGS) entry which is preliminary data.</text>
</comment>
<evidence type="ECO:0000256" key="1">
    <source>
        <dbReference type="SAM" id="MobiDB-lite"/>
    </source>
</evidence>
<dbReference type="AlphaFoldDB" id="A0A8H3M1R5"/>
<reference evidence="2" key="1">
    <citation type="submission" date="2019-10" db="EMBL/GenBank/DDBJ databases">
        <title>Conservation and host-specific expression of non-tandemly repeated heterogenous ribosome RNA gene in arbuscular mycorrhizal fungi.</title>
        <authorList>
            <person name="Maeda T."/>
            <person name="Kobayashi Y."/>
            <person name="Nakagawa T."/>
            <person name="Ezawa T."/>
            <person name="Yamaguchi K."/>
            <person name="Bino T."/>
            <person name="Nishimoto Y."/>
            <person name="Shigenobu S."/>
            <person name="Kawaguchi M."/>
        </authorList>
    </citation>
    <scope>NUCLEOTIDE SEQUENCE</scope>
    <source>
        <strain evidence="2">HR1</strain>
    </source>
</reference>
<proteinExistence type="predicted"/>
<feature type="region of interest" description="Disordered" evidence="1">
    <location>
        <begin position="29"/>
        <end position="60"/>
    </location>
</feature>
<feature type="compositionally biased region" description="Polar residues" evidence="1">
    <location>
        <begin position="30"/>
        <end position="60"/>
    </location>
</feature>
<dbReference type="EMBL" id="BLAL01000250">
    <property type="protein sequence ID" value="GES96266.1"/>
    <property type="molecule type" value="Genomic_DNA"/>
</dbReference>
<dbReference type="OrthoDB" id="10567249at2759"/>
<sequence length="243" mass="28530">MDFSKKFNYYLCSIYYNLLAKLKKSKPLLTNQSKTPKSSSKSDQATRLTKSKLQGSNNNSLEEIGVNEINKIGETDKVEETDEIEQIDNMKETDEIEETDEVEKIDEIEETDKVEEIDEIEFERDLTTNKDKVQILEYKNLEIVDVDVIYDLDNLEIEELDEDDMLNKISFKLVIKREENQIDELVLHNNYVIIYKHVQDSGIGTHLSDEKDWKMFLKEYQKLSSNEKEIMIIASQKLKKKLN</sequence>
<evidence type="ECO:0000313" key="2">
    <source>
        <dbReference type="EMBL" id="GES96266.1"/>
    </source>
</evidence>
<name>A0A8H3M1R5_9GLOM</name>
<dbReference type="Proteomes" id="UP000615446">
    <property type="component" value="Unassembled WGS sequence"/>
</dbReference>
<organism evidence="2 3">
    <name type="scientific">Rhizophagus clarus</name>
    <dbReference type="NCBI Taxonomy" id="94130"/>
    <lineage>
        <taxon>Eukaryota</taxon>
        <taxon>Fungi</taxon>
        <taxon>Fungi incertae sedis</taxon>
        <taxon>Mucoromycota</taxon>
        <taxon>Glomeromycotina</taxon>
        <taxon>Glomeromycetes</taxon>
        <taxon>Glomerales</taxon>
        <taxon>Glomeraceae</taxon>
        <taxon>Rhizophagus</taxon>
    </lineage>
</organism>
<protein>
    <submittedName>
        <fullName evidence="2">Peptidase C11</fullName>
    </submittedName>
</protein>
<gene>
    <name evidence="2" type="ORF">RCL2_002290000</name>
</gene>
<accession>A0A8H3M1R5</accession>
<evidence type="ECO:0000313" key="3">
    <source>
        <dbReference type="Proteomes" id="UP000615446"/>
    </source>
</evidence>